<dbReference type="Proteomes" id="UP000245207">
    <property type="component" value="Unassembled WGS sequence"/>
</dbReference>
<evidence type="ECO:0000256" key="5">
    <source>
        <dbReference type="ARBA" id="ARBA00022917"/>
    </source>
</evidence>
<dbReference type="PANTHER" id="PTHR46264">
    <property type="entry name" value="TYROSINE-TRNA LIGASE"/>
    <property type="match status" value="1"/>
</dbReference>
<dbReference type="EMBL" id="PKPP01000481">
    <property type="protein sequence ID" value="PWA92214.1"/>
    <property type="molecule type" value="Genomic_DNA"/>
</dbReference>
<evidence type="ECO:0000313" key="11">
    <source>
        <dbReference type="Proteomes" id="UP000245207"/>
    </source>
</evidence>
<dbReference type="AlphaFoldDB" id="A0A2U1Q2F9"/>
<dbReference type="InterPro" id="IPR050489">
    <property type="entry name" value="Tyr-tRNA_synthase"/>
</dbReference>
<gene>
    <name evidence="10" type="ORF">CTI12_AA081890</name>
</gene>
<comment type="caution">
    <text evidence="10">The sequence shown here is derived from an EMBL/GenBank/DDBJ whole genome shotgun (WGS) entry which is preliminary data.</text>
</comment>
<keyword evidence="3 9" id="KW-0547">Nucleotide-binding</keyword>
<evidence type="ECO:0000256" key="1">
    <source>
        <dbReference type="ARBA" id="ARBA00013160"/>
    </source>
</evidence>
<evidence type="ECO:0000256" key="7">
    <source>
        <dbReference type="ARBA" id="ARBA00033323"/>
    </source>
</evidence>
<dbReference type="GO" id="GO:0005737">
    <property type="term" value="C:cytoplasm"/>
    <property type="evidence" value="ECO:0007669"/>
    <property type="project" value="TreeGrafter"/>
</dbReference>
<organism evidence="10 11">
    <name type="scientific">Artemisia annua</name>
    <name type="common">Sweet wormwood</name>
    <dbReference type="NCBI Taxonomy" id="35608"/>
    <lineage>
        <taxon>Eukaryota</taxon>
        <taxon>Viridiplantae</taxon>
        <taxon>Streptophyta</taxon>
        <taxon>Embryophyta</taxon>
        <taxon>Tracheophyta</taxon>
        <taxon>Spermatophyta</taxon>
        <taxon>Magnoliopsida</taxon>
        <taxon>eudicotyledons</taxon>
        <taxon>Gunneridae</taxon>
        <taxon>Pentapetalae</taxon>
        <taxon>asterids</taxon>
        <taxon>campanulids</taxon>
        <taxon>Asterales</taxon>
        <taxon>Asteraceae</taxon>
        <taxon>Asteroideae</taxon>
        <taxon>Anthemideae</taxon>
        <taxon>Artemisiinae</taxon>
        <taxon>Artemisia</taxon>
    </lineage>
</organism>
<dbReference type="Gene3D" id="1.10.240.10">
    <property type="entry name" value="Tyrosyl-Transfer RNA Synthetase"/>
    <property type="match status" value="1"/>
</dbReference>
<dbReference type="GO" id="GO:0005524">
    <property type="term" value="F:ATP binding"/>
    <property type="evidence" value="ECO:0007669"/>
    <property type="project" value="UniProtKB-KW"/>
</dbReference>
<sequence length="216" mass="24936">MPESSVGKLLHKASQYFFKWKVLKLSQENQSSSTSKASSLASEASSSAPKRLLELTPIRVFWDLDSRRVPRDQHTHGLTQIAHIVENYVHEVGGTMLRFEVEVNLKIKKAYCLPKVVEGNPCLEYIEHIVFPWFKEFKVERKPKNGGDKVFMTYEEVIAEYYEGDLHPADLKPALSKALNRILQPVRDHFKNDEKAKKLSMEVKGFYSHKMIIFLL</sequence>
<dbReference type="SUPFAM" id="SSF52374">
    <property type="entry name" value="Nucleotidylyl transferase"/>
    <property type="match status" value="1"/>
</dbReference>
<dbReference type="GO" id="GO:0004831">
    <property type="term" value="F:tyrosine-tRNA ligase activity"/>
    <property type="evidence" value="ECO:0007669"/>
    <property type="project" value="UniProtKB-EC"/>
</dbReference>
<name>A0A2U1Q2F9_ARTAN</name>
<evidence type="ECO:0000313" key="10">
    <source>
        <dbReference type="EMBL" id="PWA92214.1"/>
    </source>
</evidence>
<dbReference type="Pfam" id="PF00579">
    <property type="entry name" value="tRNA-synt_1b"/>
    <property type="match status" value="1"/>
</dbReference>
<comment type="catalytic activity">
    <reaction evidence="8">
        <text>tRNA(Tyr) + L-tyrosine + ATP = L-tyrosyl-tRNA(Tyr) + AMP + diphosphate + H(+)</text>
        <dbReference type="Rhea" id="RHEA:10220"/>
        <dbReference type="Rhea" id="RHEA-COMP:9706"/>
        <dbReference type="Rhea" id="RHEA-COMP:9707"/>
        <dbReference type="ChEBI" id="CHEBI:15378"/>
        <dbReference type="ChEBI" id="CHEBI:30616"/>
        <dbReference type="ChEBI" id="CHEBI:33019"/>
        <dbReference type="ChEBI" id="CHEBI:58315"/>
        <dbReference type="ChEBI" id="CHEBI:78442"/>
        <dbReference type="ChEBI" id="CHEBI:78536"/>
        <dbReference type="ChEBI" id="CHEBI:456215"/>
        <dbReference type="EC" id="6.1.1.1"/>
    </reaction>
</comment>
<comment type="similarity">
    <text evidence="9">Belongs to the class-I aminoacyl-tRNA synthetase family.</text>
</comment>
<evidence type="ECO:0000256" key="3">
    <source>
        <dbReference type="ARBA" id="ARBA00022741"/>
    </source>
</evidence>
<keyword evidence="4 9" id="KW-0067">ATP-binding</keyword>
<evidence type="ECO:0000256" key="4">
    <source>
        <dbReference type="ARBA" id="ARBA00022840"/>
    </source>
</evidence>
<dbReference type="GO" id="GO:0006437">
    <property type="term" value="P:tyrosyl-tRNA aminoacylation"/>
    <property type="evidence" value="ECO:0007669"/>
    <property type="project" value="TreeGrafter"/>
</dbReference>
<dbReference type="EC" id="6.1.1.1" evidence="1"/>
<keyword evidence="11" id="KW-1185">Reference proteome</keyword>
<evidence type="ECO:0000256" key="6">
    <source>
        <dbReference type="ARBA" id="ARBA00023146"/>
    </source>
</evidence>
<dbReference type="InterPro" id="IPR002305">
    <property type="entry name" value="aa-tRNA-synth_Ic"/>
</dbReference>
<evidence type="ECO:0000256" key="2">
    <source>
        <dbReference type="ARBA" id="ARBA00022598"/>
    </source>
</evidence>
<keyword evidence="6 9" id="KW-0030">Aminoacyl-tRNA synthetase</keyword>
<evidence type="ECO:0000256" key="9">
    <source>
        <dbReference type="RuleBase" id="RU363036"/>
    </source>
</evidence>
<protein>
    <recommendedName>
        <fullName evidence="1">tyrosine--tRNA ligase</fullName>
        <ecNumber evidence="1">6.1.1.1</ecNumber>
    </recommendedName>
    <alternativeName>
        <fullName evidence="7">Tyrosyl-tRNA synthetase</fullName>
    </alternativeName>
</protein>
<dbReference type="STRING" id="35608.A0A2U1Q2F9"/>
<dbReference type="OrthoDB" id="197206at2759"/>
<dbReference type="PANTHER" id="PTHR46264:SF4">
    <property type="entry name" value="TYROSINE--TRNA LIGASE, CYTOPLASMIC"/>
    <property type="match status" value="1"/>
</dbReference>
<proteinExistence type="inferred from homology"/>
<keyword evidence="5 9" id="KW-0648">Protein biosynthesis</keyword>
<evidence type="ECO:0000256" key="8">
    <source>
        <dbReference type="ARBA" id="ARBA00048248"/>
    </source>
</evidence>
<keyword evidence="2 9" id="KW-0436">Ligase</keyword>
<accession>A0A2U1Q2F9</accession>
<reference evidence="10 11" key="1">
    <citation type="journal article" date="2018" name="Mol. Plant">
        <title>The genome of Artemisia annua provides insight into the evolution of Asteraceae family and artemisinin biosynthesis.</title>
        <authorList>
            <person name="Shen Q."/>
            <person name="Zhang L."/>
            <person name="Liao Z."/>
            <person name="Wang S."/>
            <person name="Yan T."/>
            <person name="Shi P."/>
            <person name="Liu M."/>
            <person name="Fu X."/>
            <person name="Pan Q."/>
            <person name="Wang Y."/>
            <person name="Lv Z."/>
            <person name="Lu X."/>
            <person name="Zhang F."/>
            <person name="Jiang W."/>
            <person name="Ma Y."/>
            <person name="Chen M."/>
            <person name="Hao X."/>
            <person name="Li L."/>
            <person name="Tang Y."/>
            <person name="Lv G."/>
            <person name="Zhou Y."/>
            <person name="Sun X."/>
            <person name="Brodelius P.E."/>
            <person name="Rose J.K.C."/>
            <person name="Tang K."/>
        </authorList>
    </citation>
    <scope>NUCLEOTIDE SEQUENCE [LARGE SCALE GENOMIC DNA]</scope>
    <source>
        <strain evidence="11">cv. Huhao1</strain>
        <tissue evidence="10">Leaf</tissue>
    </source>
</reference>